<dbReference type="RefSeq" id="WP_096495713.1">
    <property type="nucleotide sequence ID" value="NZ_CP023445.1"/>
</dbReference>
<dbReference type="GO" id="GO:0000976">
    <property type="term" value="F:transcription cis-regulatory region binding"/>
    <property type="evidence" value="ECO:0007669"/>
    <property type="project" value="TreeGrafter"/>
</dbReference>
<evidence type="ECO:0000259" key="4">
    <source>
        <dbReference type="PROSITE" id="PS50932"/>
    </source>
</evidence>
<reference evidence="5" key="1">
    <citation type="submission" date="2017-09" db="EMBL/GenBank/DDBJ databases">
        <title>Complete Genome Sequence of ansamitocin-producing Bacterium Actinosynnema pretiosum X47.</title>
        <authorList>
            <person name="Cao G."/>
            <person name="Zong G."/>
            <person name="Zhong C."/>
            <person name="Fu J."/>
        </authorList>
    </citation>
    <scope>NUCLEOTIDE SEQUENCE [LARGE SCALE GENOMIC DNA]</scope>
    <source>
        <strain evidence="5">X47</strain>
    </source>
</reference>
<keyword evidence="6" id="KW-1185">Reference proteome</keyword>
<dbReference type="PANTHER" id="PTHR30146">
    <property type="entry name" value="LACI-RELATED TRANSCRIPTIONAL REPRESSOR"/>
    <property type="match status" value="1"/>
</dbReference>
<dbReference type="CDD" id="cd06267">
    <property type="entry name" value="PBP1_LacI_sugar_binding-like"/>
    <property type="match status" value="1"/>
</dbReference>
<keyword evidence="3" id="KW-0804">Transcription</keyword>
<evidence type="ECO:0000256" key="1">
    <source>
        <dbReference type="ARBA" id="ARBA00023015"/>
    </source>
</evidence>
<dbReference type="AlphaFoldDB" id="A0A290ZA63"/>
<accession>A0A290ZA63</accession>
<dbReference type="SMART" id="SM00354">
    <property type="entry name" value="HTH_LACI"/>
    <property type="match status" value="1"/>
</dbReference>
<dbReference type="KEGG" id="apre:CNX65_23540"/>
<dbReference type="InterPro" id="IPR010982">
    <property type="entry name" value="Lambda_DNA-bd_dom_sf"/>
</dbReference>
<name>A0A290ZA63_9PSEU</name>
<proteinExistence type="predicted"/>
<evidence type="ECO:0000313" key="5">
    <source>
        <dbReference type="EMBL" id="ATE55884.1"/>
    </source>
</evidence>
<dbReference type="EMBL" id="CP023445">
    <property type="protein sequence ID" value="ATE55884.1"/>
    <property type="molecule type" value="Genomic_DNA"/>
</dbReference>
<evidence type="ECO:0000256" key="2">
    <source>
        <dbReference type="ARBA" id="ARBA00023125"/>
    </source>
</evidence>
<sequence length="342" mass="35596">MAEAKRPWRAVTGSDVARLADVSQSVVSLVFSGKAGTRVSERTAERVREAAARLGYVPNTAAARLKTGRVPIIGLAVRDVSQPFFASLFQHAERRARERDHSVILITRDDGETSWTDRLADLIRAGHLGGAIAYGPTGAEAAALAATGLPVVACELYGDELPTVGFDFAPGMAEAARLLRAAGHTQVACLNTRNAHPTYLDRRTAFADAFSALGGQVTAVAQTSATDFDAACSAATGLLDGARRFTAVVCDDDLLAPAVFRAARARGWRVPEDLSVVGVGDLDLARMLGPALTTVRLPAADLATAAVATALGVIDNQRPAGTRLATALVTRDTVAAAATGGR</sequence>
<evidence type="ECO:0000313" key="6">
    <source>
        <dbReference type="Proteomes" id="UP000218505"/>
    </source>
</evidence>
<dbReference type="Pfam" id="PF00356">
    <property type="entry name" value="LacI"/>
    <property type="match status" value="1"/>
</dbReference>
<dbReference type="Pfam" id="PF13377">
    <property type="entry name" value="Peripla_BP_3"/>
    <property type="match status" value="1"/>
</dbReference>
<dbReference type="GO" id="GO:0003700">
    <property type="term" value="F:DNA-binding transcription factor activity"/>
    <property type="evidence" value="ECO:0007669"/>
    <property type="project" value="TreeGrafter"/>
</dbReference>
<protein>
    <submittedName>
        <fullName evidence="5">LacI family transcriptional regulator</fullName>
    </submittedName>
</protein>
<keyword evidence="1" id="KW-0805">Transcription regulation</keyword>
<dbReference type="InterPro" id="IPR028082">
    <property type="entry name" value="Peripla_BP_I"/>
</dbReference>
<dbReference type="PANTHER" id="PTHR30146:SF138">
    <property type="entry name" value="TRANSCRIPTIONAL REGULATORY PROTEIN"/>
    <property type="match status" value="1"/>
</dbReference>
<keyword evidence="2" id="KW-0238">DNA-binding</keyword>
<dbReference type="SUPFAM" id="SSF53822">
    <property type="entry name" value="Periplasmic binding protein-like I"/>
    <property type="match status" value="1"/>
</dbReference>
<gene>
    <name evidence="5" type="ORF">CNX65_23540</name>
</gene>
<dbReference type="InterPro" id="IPR046335">
    <property type="entry name" value="LacI/GalR-like_sensor"/>
</dbReference>
<dbReference type="Gene3D" id="1.10.260.40">
    <property type="entry name" value="lambda repressor-like DNA-binding domains"/>
    <property type="match status" value="1"/>
</dbReference>
<dbReference type="CDD" id="cd01392">
    <property type="entry name" value="HTH_LacI"/>
    <property type="match status" value="1"/>
</dbReference>
<dbReference type="PROSITE" id="PS50932">
    <property type="entry name" value="HTH_LACI_2"/>
    <property type="match status" value="1"/>
</dbReference>
<dbReference type="SUPFAM" id="SSF47413">
    <property type="entry name" value="lambda repressor-like DNA-binding domains"/>
    <property type="match status" value="1"/>
</dbReference>
<organism evidence="5 6">
    <name type="scientific">Actinosynnema pretiosum</name>
    <dbReference type="NCBI Taxonomy" id="42197"/>
    <lineage>
        <taxon>Bacteria</taxon>
        <taxon>Bacillati</taxon>
        <taxon>Actinomycetota</taxon>
        <taxon>Actinomycetes</taxon>
        <taxon>Pseudonocardiales</taxon>
        <taxon>Pseudonocardiaceae</taxon>
        <taxon>Actinosynnema</taxon>
    </lineage>
</organism>
<dbReference type="InterPro" id="IPR000843">
    <property type="entry name" value="HTH_LacI"/>
</dbReference>
<dbReference type="Proteomes" id="UP000218505">
    <property type="component" value="Chromosome"/>
</dbReference>
<evidence type="ECO:0000256" key="3">
    <source>
        <dbReference type="ARBA" id="ARBA00023163"/>
    </source>
</evidence>
<dbReference type="Gene3D" id="3.40.50.2300">
    <property type="match status" value="2"/>
</dbReference>
<feature type="domain" description="HTH lacI-type" evidence="4">
    <location>
        <begin position="11"/>
        <end position="67"/>
    </location>
</feature>